<evidence type="ECO:0000313" key="2">
    <source>
        <dbReference type="EMBL" id="PFX27118.1"/>
    </source>
</evidence>
<dbReference type="GO" id="GO:0003713">
    <property type="term" value="F:transcription coactivator activity"/>
    <property type="evidence" value="ECO:0007669"/>
    <property type="project" value="InterPro"/>
</dbReference>
<protein>
    <submittedName>
        <fullName evidence="2">Nuclear receptor coactivator 4</fullName>
    </submittedName>
</protein>
<dbReference type="AlphaFoldDB" id="A0A2B4SET6"/>
<dbReference type="Proteomes" id="UP000225706">
    <property type="component" value="Unassembled WGS sequence"/>
</dbReference>
<dbReference type="InterPro" id="IPR022174">
    <property type="entry name" value="NCOA4_N"/>
</dbReference>
<accession>A0A2B4SET6</accession>
<dbReference type="EMBL" id="LSMT01000110">
    <property type="protein sequence ID" value="PFX27118.1"/>
    <property type="molecule type" value="Genomic_DNA"/>
</dbReference>
<evidence type="ECO:0000313" key="3">
    <source>
        <dbReference type="Proteomes" id="UP000225706"/>
    </source>
</evidence>
<sequence>METVFICGGKFEVGGLHITSLNLKFQMDHNESLAVLLREVVRIKDNLEKGIAEVEQVKVNLKSTALDLKSQIRDSVSRHLEALRNRETWLLQQVEVIQCIKEGVLQEQIALFNKALGRIQPAYALLEQNGEGLDAETLEDLVEESLQDVSCMNLSPKETNVMSFVAHNFGLQDVIHKFGAVVSDSHLVDKQITFEEWIRKNNGKRSQEDILIASSLELNIHDWLKQDTVLVEKAPENSLSLPQYPLDDWLSKAKPQVEHTEKGSSLQVADKEDLAVVNTEATETQGWCQDSLMTSTLSVMPLAYFKIVRMSESSQWLKNSEETEETPTCATGEIAFMQDPGEWLKDTPTTESCTDLESYAMTSVFTGINNDEICLAVQANQQWLLPGMESISEEGGAEGLTRSGMKSYINSLPVDSNFWLLPSATNKDICGWLARTSYEQCKNCPVMCSKGLFKVFDETASPQDGWLMSQELY</sequence>
<reference evidence="3" key="1">
    <citation type="journal article" date="2017" name="bioRxiv">
        <title>Comparative analysis of the genomes of Stylophora pistillata and Acropora digitifera provides evidence for extensive differences between species of corals.</title>
        <authorList>
            <person name="Voolstra C.R."/>
            <person name="Li Y."/>
            <person name="Liew Y.J."/>
            <person name="Baumgarten S."/>
            <person name="Zoccola D."/>
            <person name="Flot J.-F."/>
            <person name="Tambutte S."/>
            <person name="Allemand D."/>
            <person name="Aranda M."/>
        </authorList>
    </citation>
    <scope>NUCLEOTIDE SEQUENCE [LARGE SCALE GENOMIC DNA]</scope>
</reference>
<dbReference type="OrthoDB" id="6334544at2759"/>
<name>A0A2B4SET6_STYPI</name>
<organism evidence="2 3">
    <name type="scientific">Stylophora pistillata</name>
    <name type="common">Smooth cauliflower coral</name>
    <dbReference type="NCBI Taxonomy" id="50429"/>
    <lineage>
        <taxon>Eukaryota</taxon>
        <taxon>Metazoa</taxon>
        <taxon>Cnidaria</taxon>
        <taxon>Anthozoa</taxon>
        <taxon>Hexacorallia</taxon>
        <taxon>Scleractinia</taxon>
        <taxon>Astrocoeniina</taxon>
        <taxon>Pocilloporidae</taxon>
        <taxon>Stylophora</taxon>
    </lineage>
</organism>
<comment type="caution">
    <text evidence="2">The sequence shown here is derived from an EMBL/GenBank/DDBJ whole genome shotgun (WGS) entry which is preliminary data.</text>
</comment>
<dbReference type="InterPro" id="IPR039947">
    <property type="entry name" value="NCoA-4"/>
</dbReference>
<dbReference type="GO" id="GO:0009725">
    <property type="term" value="P:response to hormone"/>
    <property type="evidence" value="ECO:0007669"/>
    <property type="project" value="TreeGrafter"/>
</dbReference>
<keyword evidence="3" id="KW-1185">Reference proteome</keyword>
<dbReference type="PANTHER" id="PTHR17085:SF3">
    <property type="entry name" value="NUCLEAR RECEPTOR COACTIVATOR 4"/>
    <property type="match status" value="1"/>
</dbReference>
<dbReference type="Pfam" id="PF12489">
    <property type="entry name" value="ARA70"/>
    <property type="match status" value="1"/>
</dbReference>
<gene>
    <name evidence="2" type="primary">NCOA4</name>
    <name evidence="2" type="ORF">AWC38_SpisGene8191</name>
</gene>
<keyword evidence="2" id="KW-0675">Receptor</keyword>
<feature type="domain" description="Nuclear receptor coactivator 4 N-terminal" evidence="1">
    <location>
        <begin position="66"/>
        <end position="165"/>
    </location>
</feature>
<evidence type="ECO:0000259" key="1">
    <source>
        <dbReference type="Pfam" id="PF12489"/>
    </source>
</evidence>
<proteinExistence type="predicted"/>
<dbReference type="PANTHER" id="PTHR17085">
    <property type="entry name" value="NUCLEAR RECEPTOR COACTIVATOR 4"/>
    <property type="match status" value="1"/>
</dbReference>
<dbReference type="GO" id="GO:0006879">
    <property type="term" value="P:intracellular iron ion homeostasis"/>
    <property type="evidence" value="ECO:0007669"/>
    <property type="project" value="InterPro"/>
</dbReference>